<dbReference type="InterPro" id="IPR029058">
    <property type="entry name" value="AB_hydrolase_fold"/>
</dbReference>
<sequence length="277" mass="30809">MTTTPIIKRRFIDTSFGQVHCRTVGEDGPVLVMHHASPGSAKQLEALMRLLAARYRVFAFDTPGNGDSSPLPLEVPTITDLAVGLIEAIRALCLRDIVVYGSHTGADVALEVAIAAPDLVRKVVVDGVAVFTPEQRDDYLENYALPFAPDLDGAYLMRCFMFCRDQYLFFPWFKRDRAHRRDNGLGTPEALRDWVVEVLKAGETYFRAYRAAFAYEPLRRIGLVSQPILALSSVEDPLLETTRQAAAQVDAQFRTLPGFRDPEFGPALRDAVFAFVG</sequence>
<reference evidence="2 3" key="1">
    <citation type="submission" date="2019-06" db="EMBL/GenBank/DDBJ databases">
        <title>Genomic Encyclopedia of Type Strains, Phase IV (KMG-V): Genome sequencing to study the core and pangenomes of soil and plant-associated prokaryotes.</title>
        <authorList>
            <person name="Whitman W."/>
        </authorList>
    </citation>
    <scope>NUCLEOTIDE SEQUENCE [LARGE SCALE GENOMIC DNA]</scope>
    <source>
        <strain evidence="2 3">BR 11622</strain>
    </source>
</reference>
<comment type="caution">
    <text evidence="2">The sequence shown here is derived from an EMBL/GenBank/DDBJ whole genome shotgun (WGS) entry which is preliminary data.</text>
</comment>
<dbReference type="GO" id="GO:0047372">
    <property type="term" value="F:monoacylglycerol lipase activity"/>
    <property type="evidence" value="ECO:0007669"/>
    <property type="project" value="TreeGrafter"/>
</dbReference>
<evidence type="ECO:0000313" key="3">
    <source>
        <dbReference type="Proteomes" id="UP000315751"/>
    </source>
</evidence>
<dbReference type="PANTHER" id="PTHR43798">
    <property type="entry name" value="MONOACYLGLYCEROL LIPASE"/>
    <property type="match status" value="1"/>
</dbReference>
<dbReference type="GO" id="GO:0046464">
    <property type="term" value="P:acylglycerol catabolic process"/>
    <property type="evidence" value="ECO:0007669"/>
    <property type="project" value="TreeGrafter"/>
</dbReference>
<evidence type="ECO:0000259" key="1">
    <source>
        <dbReference type="Pfam" id="PF12697"/>
    </source>
</evidence>
<dbReference type="SUPFAM" id="SSF53474">
    <property type="entry name" value="alpha/beta-Hydrolases"/>
    <property type="match status" value="1"/>
</dbReference>
<gene>
    <name evidence="2" type="ORF">FBZ90_101211</name>
</gene>
<dbReference type="AlphaFoldDB" id="A0A560HHE7"/>
<dbReference type="PANTHER" id="PTHR43798:SF5">
    <property type="entry name" value="MONOACYLGLYCEROL LIPASE ABHD6"/>
    <property type="match status" value="1"/>
</dbReference>
<protein>
    <submittedName>
        <fullName evidence="2">Pimeloyl-ACP methyl ester carboxylesterase</fullName>
    </submittedName>
</protein>
<accession>A0A560HHE7</accession>
<dbReference type="InterPro" id="IPR000073">
    <property type="entry name" value="AB_hydrolase_1"/>
</dbReference>
<dbReference type="Gene3D" id="3.40.50.1820">
    <property type="entry name" value="alpha/beta hydrolase"/>
    <property type="match status" value="1"/>
</dbReference>
<dbReference type="EMBL" id="VITR01000001">
    <property type="protein sequence ID" value="TWB45876.1"/>
    <property type="molecule type" value="Genomic_DNA"/>
</dbReference>
<dbReference type="GO" id="GO:0016020">
    <property type="term" value="C:membrane"/>
    <property type="evidence" value="ECO:0007669"/>
    <property type="project" value="TreeGrafter"/>
</dbReference>
<dbReference type="OrthoDB" id="9812774at2"/>
<name>A0A560HHE7_9PROT</name>
<dbReference type="Proteomes" id="UP000315751">
    <property type="component" value="Unassembled WGS sequence"/>
</dbReference>
<dbReference type="InterPro" id="IPR050266">
    <property type="entry name" value="AB_hydrolase_sf"/>
</dbReference>
<feature type="domain" description="AB hydrolase-1" evidence="1">
    <location>
        <begin position="32"/>
        <end position="258"/>
    </location>
</feature>
<keyword evidence="3" id="KW-1185">Reference proteome</keyword>
<dbReference type="Pfam" id="PF12697">
    <property type="entry name" value="Abhydrolase_6"/>
    <property type="match status" value="1"/>
</dbReference>
<organism evidence="2 3">
    <name type="scientific">Nitrospirillum amazonense</name>
    <dbReference type="NCBI Taxonomy" id="28077"/>
    <lineage>
        <taxon>Bacteria</taxon>
        <taxon>Pseudomonadati</taxon>
        <taxon>Pseudomonadota</taxon>
        <taxon>Alphaproteobacteria</taxon>
        <taxon>Rhodospirillales</taxon>
        <taxon>Azospirillaceae</taxon>
        <taxon>Nitrospirillum</taxon>
    </lineage>
</organism>
<dbReference type="RefSeq" id="WP_145729143.1">
    <property type="nucleotide sequence ID" value="NZ_VITR01000001.1"/>
</dbReference>
<evidence type="ECO:0000313" key="2">
    <source>
        <dbReference type="EMBL" id="TWB45876.1"/>
    </source>
</evidence>
<proteinExistence type="predicted"/>